<protein>
    <recommendedName>
        <fullName evidence="6">Sugar-specific transcriptional regulator TrmB</fullName>
    </recommendedName>
</protein>
<accession>A0AAV3SE43</accession>
<evidence type="ECO:0000256" key="1">
    <source>
        <dbReference type="SAM" id="MobiDB-lite"/>
    </source>
</evidence>
<evidence type="ECO:0000313" key="5">
    <source>
        <dbReference type="Proteomes" id="UP001500962"/>
    </source>
</evidence>
<dbReference type="InterPro" id="IPR036390">
    <property type="entry name" value="WH_DNA-bd_sf"/>
</dbReference>
<reference evidence="3" key="2">
    <citation type="submission" date="2022-04" db="EMBL/GenBank/DDBJ databases">
        <title>Sequencing and genomic assembly of Halococcus dombrowskii.</title>
        <authorList>
            <person name="Lim S.W."/>
            <person name="MacLea K.S."/>
        </authorList>
    </citation>
    <scope>NUCLEOTIDE SEQUENCE</scope>
    <source>
        <strain evidence="3">H4</strain>
    </source>
</reference>
<organism evidence="2 5">
    <name type="scientific">Halococcus dombrowskii</name>
    <dbReference type="NCBI Taxonomy" id="179637"/>
    <lineage>
        <taxon>Archaea</taxon>
        <taxon>Methanobacteriati</taxon>
        <taxon>Methanobacteriota</taxon>
        <taxon>Stenosarchaea group</taxon>
        <taxon>Halobacteria</taxon>
        <taxon>Halobacteriales</taxon>
        <taxon>Halococcaceae</taxon>
        <taxon>Halococcus</taxon>
    </lineage>
</organism>
<proteinExistence type="predicted"/>
<dbReference type="Pfam" id="PF24033">
    <property type="entry name" value="DUF7342"/>
    <property type="match status" value="1"/>
</dbReference>
<feature type="region of interest" description="Disordered" evidence="1">
    <location>
        <begin position="1"/>
        <end position="25"/>
    </location>
</feature>
<dbReference type="Proteomes" id="UP001500962">
    <property type="component" value="Unassembled WGS sequence"/>
</dbReference>
<name>A0AAV3SE43_HALDO</name>
<dbReference type="Proteomes" id="UP000830542">
    <property type="component" value="Chromosome"/>
</dbReference>
<dbReference type="EMBL" id="BAAADN010000017">
    <property type="protein sequence ID" value="GAA0455558.1"/>
    <property type="molecule type" value="Genomic_DNA"/>
</dbReference>
<gene>
    <name evidence="2" type="ORF">GCM10008985_09280</name>
    <name evidence="3" type="ORF">MUK72_00130</name>
</gene>
<dbReference type="RefSeq" id="WP_244702455.1">
    <property type="nucleotide sequence ID" value="NZ_BAAADN010000017.1"/>
</dbReference>
<reference evidence="2" key="3">
    <citation type="submission" date="2023-12" db="EMBL/GenBank/DDBJ databases">
        <authorList>
            <person name="Sun Q."/>
            <person name="Inoue M."/>
        </authorList>
    </citation>
    <scope>NUCLEOTIDE SEQUENCE</scope>
    <source>
        <strain evidence="2">JCM 12289</strain>
    </source>
</reference>
<evidence type="ECO:0000313" key="4">
    <source>
        <dbReference type="Proteomes" id="UP000830542"/>
    </source>
</evidence>
<keyword evidence="4" id="KW-1185">Reference proteome</keyword>
<dbReference type="EMBL" id="CP095005">
    <property type="protein sequence ID" value="UOO95151.1"/>
    <property type="molecule type" value="Genomic_DNA"/>
</dbReference>
<evidence type="ECO:0000313" key="3">
    <source>
        <dbReference type="EMBL" id="UOO95151.1"/>
    </source>
</evidence>
<dbReference type="GeneID" id="71760208"/>
<dbReference type="AlphaFoldDB" id="A0AAV3SE43"/>
<reference evidence="2" key="1">
    <citation type="journal article" date="2014" name="Int. J. Syst. Evol. Microbiol.">
        <title>Complete genome sequence of Corynebacterium casei LMG S-19264T (=DSM 44701T), isolated from a smear-ripened cheese.</title>
        <authorList>
            <consortium name="US DOE Joint Genome Institute (JGI-PGF)"/>
            <person name="Walter F."/>
            <person name="Albersmeier A."/>
            <person name="Kalinowski J."/>
            <person name="Ruckert C."/>
        </authorList>
    </citation>
    <scope>NUCLEOTIDE SEQUENCE</scope>
    <source>
        <strain evidence="2">JCM 12289</strain>
    </source>
</reference>
<evidence type="ECO:0008006" key="6">
    <source>
        <dbReference type="Google" id="ProtNLM"/>
    </source>
</evidence>
<dbReference type="SUPFAM" id="SSF46785">
    <property type="entry name" value="Winged helix' DNA-binding domain"/>
    <property type="match status" value="1"/>
</dbReference>
<dbReference type="KEGG" id="hdo:MUK72_00130"/>
<dbReference type="InterPro" id="IPR055766">
    <property type="entry name" value="DUF7342"/>
</dbReference>
<evidence type="ECO:0000313" key="2">
    <source>
        <dbReference type="EMBL" id="GAA0455558.1"/>
    </source>
</evidence>
<feature type="compositionally biased region" description="Acidic residues" evidence="1">
    <location>
        <begin position="9"/>
        <end position="21"/>
    </location>
</feature>
<sequence>MTVDNSPDDHDEDPPEFDAWENPEALVTDQPIRERMLDVVYQLREPTPVAAIADRVDCDTETARDYLEWFAEAGIVREHPGRPVRYESNRSYLRWRRIERIRTQYTDAEIVAELETVLGELEDYREQFGVTDPDAVSLLETAGANDVGETWETLSAWKTAQKRAELLDAARRDEPSVGGTVSRIDA</sequence>